<evidence type="ECO:0000313" key="1">
    <source>
        <dbReference type="EMBL" id="APB32615.1"/>
    </source>
</evidence>
<gene>
    <name evidence="1" type="ORF">GlitD10_0308</name>
</gene>
<protein>
    <recommendedName>
        <fullName evidence="3">DUF2949 domain-containing protein</fullName>
    </recommendedName>
</protein>
<name>A0A1J0A9L7_9CYAN</name>
<reference evidence="1 2" key="1">
    <citation type="submission" date="2016-10" db="EMBL/GenBank/DDBJ databases">
        <title>Description of Gloeomargarita lithophora gen. nov., sp. nov., a thylakoid-bearing basal-branching cyanobacterium with intracellular carbonates, and proposal for Gloeomargaritales ord. nov.</title>
        <authorList>
            <person name="Moreira D."/>
            <person name="Tavera R."/>
            <person name="Benzerara K."/>
            <person name="Skouri-Panet F."/>
            <person name="Couradeau E."/>
            <person name="Gerard E."/>
            <person name="Loussert C."/>
            <person name="Novelo E."/>
            <person name="Zivanovic Y."/>
            <person name="Lopez-Garcia P."/>
        </authorList>
    </citation>
    <scope>NUCLEOTIDE SEQUENCE [LARGE SCALE GENOMIC DNA]</scope>
    <source>
        <strain evidence="1 2">D10</strain>
    </source>
</reference>
<evidence type="ECO:0000313" key="2">
    <source>
        <dbReference type="Proteomes" id="UP000180235"/>
    </source>
</evidence>
<dbReference type="Proteomes" id="UP000180235">
    <property type="component" value="Chromosome"/>
</dbReference>
<dbReference type="OrthoDB" id="433602at2"/>
<dbReference type="InterPro" id="IPR021336">
    <property type="entry name" value="DUF2949"/>
</dbReference>
<accession>A0A1J0A9L7</accession>
<organism evidence="1 2">
    <name type="scientific">Gloeomargarita lithophora Alchichica-D10</name>
    <dbReference type="NCBI Taxonomy" id="1188229"/>
    <lineage>
        <taxon>Bacteria</taxon>
        <taxon>Bacillati</taxon>
        <taxon>Cyanobacteriota</taxon>
        <taxon>Cyanophyceae</taxon>
        <taxon>Gloeomargaritales</taxon>
        <taxon>Gloeomargaritaceae</taxon>
        <taxon>Gloeomargarita</taxon>
    </lineage>
</organism>
<dbReference type="RefSeq" id="WP_071453323.1">
    <property type="nucleotide sequence ID" value="NZ_CP017675.1"/>
</dbReference>
<dbReference type="AlphaFoldDB" id="A0A1J0A9L7"/>
<sequence length="67" mass="7565">MLLGRDARLIRFLQEELAVSAASIELAMRREDCGQGPLAMVLWRYGLISLDQLDQVFAWLDTVDAVN</sequence>
<dbReference type="STRING" id="1188229.GlitD10_0308"/>
<proteinExistence type="predicted"/>
<evidence type="ECO:0008006" key="3">
    <source>
        <dbReference type="Google" id="ProtNLM"/>
    </source>
</evidence>
<keyword evidence="2" id="KW-1185">Reference proteome</keyword>
<dbReference type="KEGG" id="glt:GlitD10_0308"/>
<dbReference type="Pfam" id="PF11165">
    <property type="entry name" value="DUF2949"/>
    <property type="match status" value="1"/>
</dbReference>
<dbReference type="EMBL" id="CP017675">
    <property type="protein sequence ID" value="APB32615.1"/>
    <property type="molecule type" value="Genomic_DNA"/>
</dbReference>